<comment type="caution">
    <text evidence="2">The sequence shown here is derived from an EMBL/GenBank/DDBJ whole genome shotgun (WGS) entry which is preliminary data.</text>
</comment>
<evidence type="ECO:0000313" key="2">
    <source>
        <dbReference type="EMBL" id="MBB6557284.1"/>
    </source>
</evidence>
<evidence type="ECO:0000256" key="1">
    <source>
        <dbReference type="SAM" id="MobiDB-lite"/>
    </source>
</evidence>
<accession>A0A7X0P923</accession>
<name>A0A7X0P923_9ACTN</name>
<keyword evidence="3" id="KW-1185">Reference proteome</keyword>
<dbReference type="AlphaFoldDB" id="A0A7X0P923"/>
<proteinExistence type="predicted"/>
<organism evidence="2 3">
    <name type="scientific">Nonomuraea rubra</name>
    <dbReference type="NCBI Taxonomy" id="46180"/>
    <lineage>
        <taxon>Bacteria</taxon>
        <taxon>Bacillati</taxon>
        <taxon>Actinomycetota</taxon>
        <taxon>Actinomycetes</taxon>
        <taxon>Streptosporangiales</taxon>
        <taxon>Streptosporangiaceae</taxon>
        <taxon>Nonomuraea</taxon>
    </lineage>
</organism>
<reference evidence="2 3" key="1">
    <citation type="submission" date="2020-08" db="EMBL/GenBank/DDBJ databases">
        <title>Sequencing the genomes of 1000 actinobacteria strains.</title>
        <authorList>
            <person name="Klenk H.-P."/>
        </authorList>
    </citation>
    <scope>NUCLEOTIDE SEQUENCE [LARGE SCALE GENOMIC DNA]</scope>
    <source>
        <strain evidence="2 3">DSM 43768</strain>
    </source>
</reference>
<feature type="compositionally biased region" description="Low complexity" evidence="1">
    <location>
        <begin position="188"/>
        <end position="197"/>
    </location>
</feature>
<dbReference type="EMBL" id="JACHMI010000002">
    <property type="protein sequence ID" value="MBB6557284.1"/>
    <property type="molecule type" value="Genomic_DNA"/>
</dbReference>
<sequence>MATILEDFEDDTFALTIEGDWARDNEFAALGTSWSLKSADIGGEATTEVVVTVPGGATSLSFYYKVSSELDYDEFHVLIDDVEVLLNSGEVDWTEATFTLTGASQVTFLYTKDDSVDRGRDAAWIDQIQFTVPGETKSATDIGAVLTETAAVAHVPEVAKASSDSGRLVEARWVGEPPAAGTPPTIRSTSTGTSGSSSYNVTAPAGVAANDVLIGIQAADRGSTANMTTPSGGSAWQPLDSLDGTSELGVIQAIRVWWKRAGSSEPTAYVFSQGSGSDGTCLIVAIKDASLTATPKIVRSTDGTGLNITTPGITPDSGSNVEVRLVAAYALGAAMTFTTPNGLTPLTRVQSRTYTVLAAAARALQSNAATSPADFVASVDAVEWRAGYTLAIAPAVTGPPQVTKSAADAGVVAESSAVTVLPDGIPKAASDTGTLAEMAVATAGITSLDAATLAEAAVLATEQAGADQASLIESSMLTVGWSGTDQAVSAETAQVDVQVTTSDSGTLAESVAIAETIGPISSDHAVLNEAAALAVGTTAEDTGALTEVSDVAVLKQASDFAQLVESVEVGLTSADSATLVETMQGAAGIAASDSAVIDDEAVVEAPRAATDSAALVETATVTSLGRDITGLGPIYRRWSAGSPYRRYTAGEPRRDWGAGSPRT</sequence>
<dbReference type="Proteomes" id="UP000565579">
    <property type="component" value="Unassembled WGS sequence"/>
</dbReference>
<dbReference type="RefSeq" id="WP_185112867.1">
    <property type="nucleotide sequence ID" value="NZ_JACHMI010000002.1"/>
</dbReference>
<feature type="region of interest" description="Disordered" evidence="1">
    <location>
        <begin position="175"/>
        <end position="197"/>
    </location>
</feature>
<evidence type="ECO:0000313" key="3">
    <source>
        <dbReference type="Proteomes" id="UP000565579"/>
    </source>
</evidence>
<gene>
    <name evidence="2" type="ORF">HD593_012174</name>
</gene>
<protein>
    <submittedName>
        <fullName evidence="2">Uncharacterized protein</fullName>
    </submittedName>
</protein>